<evidence type="ECO:0000313" key="1">
    <source>
        <dbReference type="EMBL" id="WJZ81637.1"/>
    </source>
</evidence>
<proteinExistence type="predicted"/>
<dbReference type="EMBL" id="CP126648">
    <property type="protein sequence ID" value="WJZ81637.1"/>
    <property type="molecule type" value="Genomic_DNA"/>
</dbReference>
<keyword evidence="2" id="KW-1185">Reference proteome</keyword>
<gene>
    <name evidence="1" type="ORF">VitviT2T_001470</name>
</gene>
<name>A0ABY9BG89_VITVI</name>
<dbReference type="Proteomes" id="UP001227230">
    <property type="component" value="Chromosome 1"/>
</dbReference>
<sequence length="80" mass="9110">MQEQQKKLAALEMELVVAQQEDFISKNLTIEMQSVGDGCQLVEYPSFYTLEATLATHLNKPRVYIGCMKSSEVFSKLIHK</sequence>
<protein>
    <submittedName>
        <fullName evidence="1">Uncharacterized protein</fullName>
    </submittedName>
</protein>
<reference evidence="1 2" key="1">
    <citation type="journal article" date="2023" name="Hortic Res">
        <title>The complete reference genome for grapevine (Vitis vinifera L.) genetics and breeding.</title>
        <authorList>
            <person name="Shi X."/>
            <person name="Cao S."/>
            <person name="Wang X."/>
            <person name="Huang S."/>
            <person name="Wang Y."/>
            <person name="Liu Z."/>
            <person name="Liu W."/>
            <person name="Leng X."/>
            <person name="Peng Y."/>
            <person name="Wang N."/>
            <person name="Wang Y."/>
            <person name="Ma Z."/>
            <person name="Xu X."/>
            <person name="Zhang F."/>
            <person name="Xue H."/>
            <person name="Zhong H."/>
            <person name="Wang Y."/>
            <person name="Zhang K."/>
            <person name="Velt A."/>
            <person name="Avia K."/>
            <person name="Holtgrawe D."/>
            <person name="Grimplet J."/>
            <person name="Matus J.T."/>
            <person name="Ware D."/>
            <person name="Wu X."/>
            <person name="Wang H."/>
            <person name="Liu C."/>
            <person name="Fang Y."/>
            <person name="Rustenholz C."/>
            <person name="Cheng Z."/>
            <person name="Xiao H."/>
            <person name="Zhou Y."/>
        </authorList>
    </citation>
    <scope>NUCLEOTIDE SEQUENCE [LARGE SCALE GENOMIC DNA]</scope>
    <source>
        <strain evidence="2">cv. Pinot noir / PN40024</strain>
        <tissue evidence="1">Leaf</tissue>
    </source>
</reference>
<organism evidence="1 2">
    <name type="scientific">Vitis vinifera</name>
    <name type="common">Grape</name>
    <dbReference type="NCBI Taxonomy" id="29760"/>
    <lineage>
        <taxon>Eukaryota</taxon>
        <taxon>Viridiplantae</taxon>
        <taxon>Streptophyta</taxon>
        <taxon>Embryophyta</taxon>
        <taxon>Tracheophyta</taxon>
        <taxon>Spermatophyta</taxon>
        <taxon>Magnoliopsida</taxon>
        <taxon>eudicotyledons</taxon>
        <taxon>Gunneridae</taxon>
        <taxon>Pentapetalae</taxon>
        <taxon>rosids</taxon>
        <taxon>Vitales</taxon>
        <taxon>Vitaceae</taxon>
        <taxon>Viteae</taxon>
        <taxon>Vitis</taxon>
    </lineage>
</organism>
<evidence type="ECO:0000313" key="2">
    <source>
        <dbReference type="Proteomes" id="UP001227230"/>
    </source>
</evidence>
<accession>A0ABY9BG89</accession>